<dbReference type="Gene3D" id="2.170.270.10">
    <property type="entry name" value="SET domain"/>
    <property type="match status" value="1"/>
</dbReference>
<dbReference type="SUPFAM" id="SSF82199">
    <property type="entry name" value="SET domain"/>
    <property type="match status" value="1"/>
</dbReference>
<name>A0A0S4IZB1_BODSA</name>
<accession>A0A0S4IZB1</accession>
<dbReference type="PANTHER" id="PTHR12197">
    <property type="entry name" value="HISTONE-LYSINE N-METHYLTRANSFERASE SMYD"/>
    <property type="match status" value="1"/>
</dbReference>
<reference evidence="2" key="1">
    <citation type="submission" date="2015-09" db="EMBL/GenBank/DDBJ databases">
        <authorList>
            <consortium name="Pathogen Informatics"/>
        </authorList>
    </citation>
    <scope>NUCLEOTIDE SEQUENCE [LARGE SCALE GENOMIC DNA]</scope>
    <source>
        <strain evidence="2">Lake Konstanz</strain>
    </source>
</reference>
<proteinExistence type="predicted"/>
<protein>
    <recommendedName>
        <fullName evidence="3">SET domain-containing protein</fullName>
    </recommendedName>
</protein>
<gene>
    <name evidence="1" type="ORF">BSAL_73660</name>
</gene>
<dbReference type="EMBL" id="CYKH01000629">
    <property type="protein sequence ID" value="CUG07226.1"/>
    <property type="molecule type" value="Genomic_DNA"/>
</dbReference>
<dbReference type="AlphaFoldDB" id="A0A0S4IZB1"/>
<dbReference type="Proteomes" id="UP000051952">
    <property type="component" value="Unassembled WGS sequence"/>
</dbReference>
<dbReference type="OrthoDB" id="245951at2759"/>
<evidence type="ECO:0008006" key="3">
    <source>
        <dbReference type="Google" id="ProtNLM"/>
    </source>
</evidence>
<keyword evidence="2" id="KW-1185">Reference proteome</keyword>
<evidence type="ECO:0000313" key="2">
    <source>
        <dbReference type="Proteomes" id="UP000051952"/>
    </source>
</evidence>
<organism evidence="1 2">
    <name type="scientific">Bodo saltans</name>
    <name type="common">Flagellated protozoan</name>
    <dbReference type="NCBI Taxonomy" id="75058"/>
    <lineage>
        <taxon>Eukaryota</taxon>
        <taxon>Discoba</taxon>
        <taxon>Euglenozoa</taxon>
        <taxon>Kinetoplastea</taxon>
        <taxon>Metakinetoplastina</taxon>
        <taxon>Eubodonida</taxon>
        <taxon>Bodonidae</taxon>
        <taxon>Bodo</taxon>
    </lineage>
</organism>
<dbReference type="InterPro" id="IPR050869">
    <property type="entry name" value="H3K4_H4K5_MeTrfase"/>
</dbReference>
<dbReference type="InterPro" id="IPR046341">
    <property type="entry name" value="SET_dom_sf"/>
</dbReference>
<sequence>MLPLVWSVTFNKYCATGGGRSTTLPRPPERTAMVATIMPLRRHPMVVLMVVMLMLHCCIRLDWLYNYFPLSFFVSRLLSQNAVAQSGGRMVSLHGLVFTIAPPSPSSSSALLSSDGDQERSKISAAMKRIMQSAQIMRGFAESIVATNRVQMLCSLLSARGDLNALPRWSEAPGHMKCACGNSTVAQVFGATAVHASARVERDIQQVLRHWWRTEYNVAETTGEDCDGGDHYATASPSNGGGHVDVALLHQARLAVQLLPTELLRESYVATECCGTIWRAFGFFARVGLHDPRTLSAWFSTWDANAVGVHVPDVLERSALFPFIRLVEHSCRPNCALSFLDSPVTHTSGAVNVFNYDTKADDSDPYEGKDEAARKQISRKQLEQLWWPCETTQRVFSPSVVLLTATRDIAEGESISIAYIPATYMPFPDRRRALLERYQFQCSCRWCTVEPDLARGFRCPRCPPNQGVICPYADGRKWDLWECVQCGYHPDKETEIPKMLDAEASLSRIKADKAKGLVALLDDPFVHYSHAIVFKKLDAWSEAAWKEQDANLCIGLIESLQRCARRVLREDSAAQGALQIKASSVLTPTGGSGICGSVCSVDIIQTRRQKFRKCLTLRRRCRA</sequence>
<dbReference type="CDD" id="cd20071">
    <property type="entry name" value="SET_SMYD"/>
    <property type="match status" value="1"/>
</dbReference>
<dbReference type="VEuPathDB" id="TriTrypDB:BSAL_73660"/>
<evidence type="ECO:0000313" key="1">
    <source>
        <dbReference type="EMBL" id="CUG07226.1"/>
    </source>
</evidence>